<evidence type="ECO:0000256" key="2">
    <source>
        <dbReference type="SAM" id="Phobius"/>
    </source>
</evidence>
<organism evidence="3 4">
    <name type="scientific">Celeribacter arenosi</name>
    <dbReference type="NCBI Taxonomy" id="792649"/>
    <lineage>
        <taxon>Bacteria</taxon>
        <taxon>Pseudomonadati</taxon>
        <taxon>Pseudomonadota</taxon>
        <taxon>Alphaproteobacteria</taxon>
        <taxon>Rhodobacterales</taxon>
        <taxon>Roseobacteraceae</taxon>
        <taxon>Celeribacter</taxon>
    </lineage>
</organism>
<evidence type="ECO:0008006" key="5">
    <source>
        <dbReference type="Google" id="ProtNLM"/>
    </source>
</evidence>
<dbReference type="EMBL" id="BAABDF010000007">
    <property type="protein sequence ID" value="GAA3871012.1"/>
    <property type="molecule type" value="Genomic_DNA"/>
</dbReference>
<name>A0ABP7KAL7_9RHOB</name>
<keyword evidence="4" id="KW-1185">Reference proteome</keyword>
<feature type="region of interest" description="Disordered" evidence="1">
    <location>
        <begin position="100"/>
        <end position="120"/>
    </location>
</feature>
<feature type="compositionally biased region" description="Basic and acidic residues" evidence="1">
    <location>
        <begin position="101"/>
        <end position="117"/>
    </location>
</feature>
<feature type="compositionally biased region" description="Low complexity" evidence="1">
    <location>
        <begin position="185"/>
        <end position="207"/>
    </location>
</feature>
<accession>A0ABP7KAL7</accession>
<feature type="compositionally biased region" description="Low complexity" evidence="1">
    <location>
        <begin position="214"/>
        <end position="227"/>
    </location>
</feature>
<dbReference type="Proteomes" id="UP001399917">
    <property type="component" value="Unassembled WGS sequence"/>
</dbReference>
<evidence type="ECO:0000256" key="1">
    <source>
        <dbReference type="SAM" id="MobiDB-lite"/>
    </source>
</evidence>
<dbReference type="RefSeq" id="WP_344847083.1">
    <property type="nucleotide sequence ID" value="NZ_BAABDF010000007.1"/>
</dbReference>
<feature type="transmembrane region" description="Helical" evidence="2">
    <location>
        <begin position="12"/>
        <end position="30"/>
    </location>
</feature>
<keyword evidence="2" id="KW-0812">Transmembrane</keyword>
<feature type="region of interest" description="Disordered" evidence="1">
    <location>
        <begin position="154"/>
        <end position="227"/>
    </location>
</feature>
<gene>
    <name evidence="3" type="ORF">GCM10022404_21180</name>
</gene>
<feature type="transmembrane region" description="Helical" evidence="2">
    <location>
        <begin position="36"/>
        <end position="58"/>
    </location>
</feature>
<proteinExistence type="predicted"/>
<protein>
    <recommendedName>
        <fullName evidence="5">NADH dehydrogenase subunit E</fullName>
    </recommendedName>
</protein>
<sequence length="327" mass="33344">MSDTNSSKTTRIWTIAAICGVLAFLALLFLASYSTIASVIVGVLVALLVAILLWIGWYEDEASTTVDRSSAGHASAEATRTGVMHTASIGDEPASAATEIEVDHPRSKPHPVAEKTADVSVAQSAPVTAPAAEASVAKVEAAPAAAPVAKSAAAKKPAAAKAPAKKAAAPKATASKATAKKPTAKKAAAPKTAAAKPATAKPATAKTAADKPAAKAAAKPKAAAPARKAVAADGKPEFLSAARAGGPDDLKQIKGVGPKMEALLHSMGVYHFDQVGGWRAKEVKWMDDNLAGFKGRVTRDEWVKQAKVLAKGGETEFSSKVKKGGVY</sequence>
<evidence type="ECO:0000313" key="4">
    <source>
        <dbReference type="Proteomes" id="UP001399917"/>
    </source>
</evidence>
<feature type="compositionally biased region" description="Low complexity" evidence="1">
    <location>
        <begin position="154"/>
        <end position="177"/>
    </location>
</feature>
<keyword evidence="2" id="KW-0472">Membrane</keyword>
<reference evidence="4" key="1">
    <citation type="journal article" date="2019" name="Int. J. Syst. Evol. Microbiol.">
        <title>The Global Catalogue of Microorganisms (GCM) 10K type strain sequencing project: providing services to taxonomists for standard genome sequencing and annotation.</title>
        <authorList>
            <consortium name="The Broad Institute Genomics Platform"/>
            <consortium name="The Broad Institute Genome Sequencing Center for Infectious Disease"/>
            <person name="Wu L."/>
            <person name="Ma J."/>
        </authorList>
    </citation>
    <scope>NUCLEOTIDE SEQUENCE [LARGE SCALE GENOMIC DNA]</scope>
    <source>
        <strain evidence="4">JCM 17190</strain>
    </source>
</reference>
<comment type="caution">
    <text evidence="3">The sequence shown here is derived from an EMBL/GenBank/DDBJ whole genome shotgun (WGS) entry which is preliminary data.</text>
</comment>
<evidence type="ECO:0000313" key="3">
    <source>
        <dbReference type="EMBL" id="GAA3871012.1"/>
    </source>
</evidence>
<keyword evidence="2" id="KW-1133">Transmembrane helix</keyword>